<name>A0ABU9FIA0_LACJE</name>
<reference evidence="2 3" key="1">
    <citation type="submission" date="2024-04" db="EMBL/GenBank/DDBJ databases">
        <title>Three lactobacilli isolated from voided urine samples from females with type 2 diabetes.</title>
        <authorList>
            <person name="Kula A."/>
            <person name="Stegman N."/>
            <person name="Putonti C."/>
        </authorList>
    </citation>
    <scope>NUCLEOTIDE SEQUENCE [LARGE SCALE GENOMIC DNA]</scope>
    <source>
        <strain evidence="2 3">1855</strain>
    </source>
</reference>
<feature type="region of interest" description="Disordered" evidence="1">
    <location>
        <begin position="51"/>
        <end position="77"/>
    </location>
</feature>
<accession>A0ABU9FIA0</accession>
<proteinExistence type="predicted"/>
<organism evidence="2 3">
    <name type="scientific">Lactobacillus jensenii</name>
    <dbReference type="NCBI Taxonomy" id="109790"/>
    <lineage>
        <taxon>Bacteria</taxon>
        <taxon>Bacillati</taxon>
        <taxon>Bacillota</taxon>
        <taxon>Bacilli</taxon>
        <taxon>Lactobacillales</taxon>
        <taxon>Lactobacillaceae</taxon>
        <taxon>Lactobacillus</taxon>
    </lineage>
</organism>
<evidence type="ECO:0000313" key="2">
    <source>
        <dbReference type="EMBL" id="MEL0565309.1"/>
    </source>
</evidence>
<sequence>MRGALMDLNITSDDVLNTAMAEITRLESISLRQQVVLAKYEEKIKDLQHELDMRDKLKGGDNSESTKSDTSHEQETN</sequence>
<keyword evidence="3" id="KW-1185">Reference proteome</keyword>
<gene>
    <name evidence="2" type="ORF">AAC431_05145</name>
</gene>
<dbReference type="EMBL" id="JBBVUL010000008">
    <property type="protein sequence ID" value="MEL0565309.1"/>
    <property type="molecule type" value="Genomic_DNA"/>
</dbReference>
<dbReference type="RefSeq" id="WP_006584732.1">
    <property type="nucleotide sequence ID" value="NZ_CATOVB010000001.1"/>
</dbReference>
<evidence type="ECO:0000313" key="3">
    <source>
        <dbReference type="Proteomes" id="UP001385848"/>
    </source>
</evidence>
<dbReference type="Proteomes" id="UP001385848">
    <property type="component" value="Unassembled WGS sequence"/>
</dbReference>
<evidence type="ECO:0000256" key="1">
    <source>
        <dbReference type="SAM" id="MobiDB-lite"/>
    </source>
</evidence>
<comment type="caution">
    <text evidence="2">The sequence shown here is derived from an EMBL/GenBank/DDBJ whole genome shotgun (WGS) entry which is preliminary data.</text>
</comment>
<protein>
    <submittedName>
        <fullName evidence="2">Uncharacterized protein</fullName>
    </submittedName>
</protein>